<dbReference type="KEGG" id="tpav:HRQ91_07815"/>
<proteinExistence type="predicted"/>
<name>A0A975F4Q3_9SPIR</name>
<accession>A0A975F4Q3</accession>
<sequence length="103" mass="11869">MGKTIIHGKFEWDADKAEANIKNHGIGFEEILPIFDDPLFWEQYDTIHSSAEETRYLGTGRINNFTVVISGYTDGKRIRIISAGISTGEEEKRYEKWCSQFYS</sequence>
<organism evidence="1 2">
    <name type="scientific">Treponema parvum</name>
    <dbReference type="NCBI Taxonomy" id="138851"/>
    <lineage>
        <taxon>Bacteria</taxon>
        <taxon>Pseudomonadati</taxon>
        <taxon>Spirochaetota</taxon>
        <taxon>Spirochaetia</taxon>
        <taxon>Spirochaetales</taxon>
        <taxon>Treponemataceae</taxon>
        <taxon>Treponema</taxon>
    </lineage>
</organism>
<reference evidence="1 2" key="1">
    <citation type="journal article" date="2021" name="Microbiol. Resour. Announc.">
        <title>Complete Genome Sequences of Three Human Oral Treponema parvum Isolates.</title>
        <authorList>
            <person name="Zeng H."/>
            <person name="Watt R.M."/>
        </authorList>
    </citation>
    <scope>NUCLEOTIDE SEQUENCE [LARGE SCALE GENOMIC DNA]</scope>
    <source>
        <strain evidence="1 2">ATCC 700770</strain>
    </source>
</reference>
<dbReference type="Proteomes" id="UP000671908">
    <property type="component" value="Chromosome"/>
</dbReference>
<gene>
    <name evidence="1" type="ORF">HRQ91_07815</name>
</gene>
<dbReference type="InterPro" id="IPR038573">
    <property type="entry name" value="BrnT_sf"/>
</dbReference>
<dbReference type="InterPro" id="IPR007460">
    <property type="entry name" value="BrnT_toxin"/>
</dbReference>
<dbReference type="AlphaFoldDB" id="A0A975F4Q3"/>
<dbReference type="Gene3D" id="3.10.450.530">
    <property type="entry name" value="Ribonuclease toxin, BrnT, of type II toxin-antitoxin system"/>
    <property type="match status" value="1"/>
</dbReference>
<protein>
    <submittedName>
        <fullName evidence="1">BrnT family toxin</fullName>
    </submittedName>
</protein>
<dbReference type="RefSeq" id="WP_210119030.1">
    <property type="nucleotide sequence ID" value="NZ_CP054142.1"/>
</dbReference>
<evidence type="ECO:0000313" key="1">
    <source>
        <dbReference type="EMBL" id="QTQ14365.1"/>
    </source>
</evidence>
<keyword evidence="2" id="KW-1185">Reference proteome</keyword>
<evidence type="ECO:0000313" key="2">
    <source>
        <dbReference type="Proteomes" id="UP000671908"/>
    </source>
</evidence>
<dbReference type="EMBL" id="CP054142">
    <property type="protein sequence ID" value="QTQ14365.1"/>
    <property type="molecule type" value="Genomic_DNA"/>
</dbReference>
<dbReference type="Pfam" id="PF04365">
    <property type="entry name" value="BrnT_toxin"/>
    <property type="match status" value="1"/>
</dbReference>